<evidence type="ECO:0000256" key="6">
    <source>
        <dbReference type="ARBA" id="ARBA00022840"/>
    </source>
</evidence>
<dbReference type="EC" id="2.7.11.1" evidence="1"/>
<dbReference type="InterPro" id="IPR011009">
    <property type="entry name" value="Kinase-like_dom_sf"/>
</dbReference>
<dbReference type="Gene3D" id="3.30.200.20">
    <property type="entry name" value="Phosphorylase Kinase, domain 1"/>
    <property type="match status" value="1"/>
</dbReference>
<comment type="catalytic activity">
    <reaction evidence="8">
        <text>L-seryl-[protein] + ATP = O-phospho-L-seryl-[protein] + ADP + H(+)</text>
        <dbReference type="Rhea" id="RHEA:17989"/>
        <dbReference type="Rhea" id="RHEA-COMP:9863"/>
        <dbReference type="Rhea" id="RHEA-COMP:11604"/>
        <dbReference type="ChEBI" id="CHEBI:15378"/>
        <dbReference type="ChEBI" id="CHEBI:29999"/>
        <dbReference type="ChEBI" id="CHEBI:30616"/>
        <dbReference type="ChEBI" id="CHEBI:83421"/>
        <dbReference type="ChEBI" id="CHEBI:456216"/>
        <dbReference type="EC" id="2.7.11.1"/>
    </reaction>
</comment>
<dbReference type="GO" id="GO:0000245">
    <property type="term" value="P:spliceosomal complex assembly"/>
    <property type="evidence" value="ECO:0007669"/>
    <property type="project" value="TreeGrafter"/>
</dbReference>
<evidence type="ECO:0000256" key="3">
    <source>
        <dbReference type="ARBA" id="ARBA00022679"/>
    </source>
</evidence>
<evidence type="ECO:0000313" key="10">
    <source>
        <dbReference type="EMBL" id="WPH03417.1"/>
    </source>
</evidence>
<evidence type="ECO:0000313" key="11">
    <source>
        <dbReference type="Proteomes" id="UP001303373"/>
    </source>
</evidence>
<keyword evidence="6" id="KW-0067">ATP-binding</keyword>
<dbReference type="PANTHER" id="PTHR47634">
    <property type="entry name" value="PROTEIN KINASE DOMAIN-CONTAINING PROTEIN-RELATED"/>
    <property type="match status" value="1"/>
</dbReference>
<keyword evidence="11" id="KW-1185">Reference proteome</keyword>
<keyword evidence="4" id="KW-0547">Nucleotide-binding</keyword>
<dbReference type="Gene3D" id="1.10.510.10">
    <property type="entry name" value="Transferase(Phosphotransferase) domain 1"/>
    <property type="match status" value="1"/>
</dbReference>
<evidence type="ECO:0000256" key="8">
    <source>
        <dbReference type="ARBA" id="ARBA00048679"/>
    </source>
</evidence>
<accession>A0AAQ3M7N8</accession>
<dbReference type="Proteomes" id="UP001303373">
    <property type="component" value="Chromosome 10"/>
</dbReference>
<evidence type="ECO:0000256" key="2">
    <source>
        <dbReference type="ARBA" id="ARBA00022527"/>
    </source>
</evidence>
<feature type="domain" description="Protein kinase" evidence="9">
    <location>
        <begin position="64"/>
        <end position="464"/>
    </location>
</feature>
<dbReference type="GO" id="GO:0050684">
    <property type="term" value="P:regulation of mRNA processing"/>
    <property type="evidence" value="ECO:0007669"/>
    <property type="project" value="TreeGrafter"/>
</dbReference>
<dbReference type="SUPFAM" id="SSF56112">
    <property type="entry name" value="Protein kinase-like (PK-like)"/>
    <property type="match status" value="1"/>
</dbReference>
<evidence type="ECO:0000256" key="5">
    <source>
        <dbReference type="ARBA" id="ARBA00022777"/>
    </source>
</evidence>
<dbReference type="SMART" id="SM00220">
    <property type="entry name" value="S_TKc"/>
    <property type="match status" value="1"/>
</dbReference>
<gene>
    <name evidence="10" type="ORF">R9X50_00629700</name>
</gene>
<comment type="catalytic activity">
    <reaction evidence="7">
        <text>L-threonyl-[protein] + ATP = O-phospho-L-threonyl-[protein] + ADP + H(+)</text>
        <dbReference type="Rhea" id="RHEA:46608"/>
        <dbReference type="Rhea" id="RHEA-COMP:11060"/>
        <dbReference type="Rhea" id="RHEA-COMP:11605"/>
        <dbReference type="ChEBI" id="CHEBI:15378"/>
        <dbReference type="ChEBI" id="CHEBI:30013"/>
        <dbReference type="ChEBI" id="CHEBI:30616"/>
        <dbReference type="ChEBI" id="CHEBI:61977"/>
        <dbReference type="ChEBI" id="CHEBI:456216"/>
        <dbReference type="EC" id="2.7.11.1"/>
    </reaction>
</comment>
<dbReference type="GO" id="GO:0005634">
    <property type="term" value="C:nucleus"/>
    <property type="evidence" value="ECO:0007669"/>
    <property type="project" value="TreeGrafter"/>
</dbReference>
<evidence type="ECO:0000256" key="7">
    <source>
        <dbReference type="ARBA" id="ARBA00047899"/>
    </source>
</evidence>
<organism evidence="10 11">
    <name type="scientific">Acrodontium crateriforme</name>
    <dbReference type="NCBI Taxonomy" id="150365"/>
    <lineage>
        <taxon>Eukaryota</taxon>
        <taxon>Fungi</taxon>
        <taxon>Dikarya</taxon>
        <taxon>Ascomycota</taxon>
        <taxon>Pezizomycotina</taxon>
        <taxon>Dothideomycetes</taxon>
        <taxon>Dothideomycetidae</taxon>
        <taxon>Mycosphaerellales</taxon>
        <taxon>Teratosphaeriaceae</taxon>
        <taxon>Acrodontium</taxon>
    </lineage>
</organism>
<dbReference type="EMBL" id="CP138589">
    <property type="protein sequence ID" value="WPH03417.1"/>
    <property type="molecule type" value="Genomic_DNA"/>
</dbReference>
<keyword evidence="2" id="KW-0723">Serine/threonine-protein kinase</keyword>
<dbReference type="InterPro" id="IPR051334">
    <property type="entry name" value="SRPK"/>
</dbReference>
<dbReference type="GO" id="GO:0005737">
    <property type="term" value="C:cytoplasm"/>
    <property type="evidence" value="ECO:0007669"/>
    <property type="project" value="TreeGrafter"/>
</dbReference>
<dbReference type="PANTHER" id="PTHR47634:SF9">
    <property type="entry name" value="PROTEIN KINASE DOMAIN-CONTAINING PROTEIN-RELATED"/>
    <property type="match status" value="1"/>
</dbReference>
<keyword evidence="3" id="KW-0808">Transferase</keyword>
<protein>
    <recommendedName>
        <fullName evidence="1">non-specific serine/threonine protein kinase</fullName>
        <ecNumber evidence="1">2.7.11.1</ecNumber>
    </recommendedName>
</protein>
<dbReference type="InterPro" id="IPR000719">
    <property type="entry name" value="Prot_kinase_dom"/>
</dbReference>
<proteinExistence type="predicted"/>
<dbReference type="PROSITE" id="PS50011">
    <property type="entry name" value="PROTEIN_KINASE_DOM"/>
    <property type="match status" value="1"/>
</dbReference>
<evidence type="ECO:0000256" key="4">
    <source>
        <dbReference type="ARBA" id="ARBA00022741"/>
    </source>
</evidence>
<dbReference type="GO" id="GO:0005524">
    <property type="term" value="F:ATP binding"/>
    <property type="evidence" value="ECO:0007669"/>
    <property type="project" value="UniProtKB-KW"/>
</dbReference>
<evidence type="ECO:0000256" key="1">
    <source>
        <dbReference type="ARBA" id="ARBA00012513"/>
    </source>
</evidence>
<evidence type="ECO:0000259" key="9">
    <source>
        <dbReference type="PROSITE" id="PS50011"/>
    </source>
</evidence>
<name>A0AAQ3M7N8_9PEZI</name>
<sequence>MDAIADWAEKRFRRRSRGLSLSKGLYEHTSLLNIDEPFEEETLPGYKPNNYYPVQVGQPLNARYKVLGKLDYNPFSTTWFCLDKKIKRYVEVKVCIALPANGSKKCRSNSEWNAYTHLSGMVTENEGFSFLRQILDRFTVVSAIGAEHQCFVYSPVGIDLAQFQRLAPNADLNLLKDILRAVLQALDFLHQDARIMHTNVNPETILFTITHKPTLALFAKRLQAHPPLGKPSTPSNRIIYQTTRLTHLLDIHEISLSKPVLADLGSARIMHKDDTQLLPRDIQPDPSLSPEMCLGMCWSFTTDIWALASISWLLFARTRLFDPINTSADVSGNWDMKAYITQVAALIGPPPAHISRICPVEFSRPDTRLNERKLNETGFNETRLNATGLNETGLNETRLNGTGLNKTRLNETGLTETGLVVNSKSILRNNPNDQTEFLAFMHAMLKWDPDERCSASELLDHAFLDQRTRWG</sequence>
<dbReference type="GO" id="GO:0004674">
    <property type="term" value="F:protein serine/threonine kinase activity"/>
    <property type="evidence" value="ECO:0007669"/>
    <property type="project" value="UniProtKB-KW"/>
</dbReference>
<keyword evidence="5" id="KW-0418">Kinase</keyword>
<reference evidence="10 11" key="1">
    <citation type="submission" date="2023-11" db="EMBL/GenBank/DDBJ databases">
        <title>An acidophilic fungus is an integral part of prey digestion in a carnivorous sundew plant.</title>
        <authorList>
            <person name="Tsai I.J."/>
        </authorList>
    </citation>
    <scope>NUCLEOTIDE SEQUENCE [LARGE SCALE GENOMIC DNA]</scope>
    <source>
        <strain evidence="10">169a</strain>
    </source>
</reference>
<dbReference type="AlphaFoldDB" id="A0AAQ3M7N8"/>